<accession>A0A8D9DY94</accession>
<dbReference type="EMBL" id="HBUF01384749">
    <property type="protein sequence ID" value="CAG6731745.1"/>
    <property type="molecule type" value="Transcribed_RNA"/>
</dbReference>
<dbReference type="GO" id="GO:0045943">
    <property type="term" value="P:positive regulation of transcription by RNA polymerase I"/>
    <property type="evidence" value="ECO:0007669"/>
    <property type="project" value="TreeGrafter"/>
</dbReference>
<comment type="function">
    <text evidence="1">Involved in nucleolar processing of pre-18S ribosomal RNA.</text>
</comment>
<protein>
    <recommendedName>
        <fullName evidence="1">HEAT repeat-containing protein 1</fullName>
    </recommendedName>
</protein>
<dbReference type="GO" id="GO:0000462">
    <property type="term" value="P:maturation of SSU-rRNA from tricistronic rRNA transcript (SSU-rRNA, 5.8S rRNA, LSU-rRNA)"/>
    <property type="evidence" value="ECO:0007669"/>
    <property type="project" value="TreeGrafter"/>
</dbReference>
<dbReference type="GO" id="GO:0030515">
    <property type="term" value="F:snoRNA binding"/>
    <property type="evidence" value="ECO:0007669"/>
    <property type="project" value="TreeGrafter"/>
</dbReference>
<dbReference type="GO" id="GO:0030686">
    <property type="term" value="C:90S preribosome"/>
    <property type="evidence" value="ECO:0007669"/>
    <property type="project" value="TreeGrafter"/>
</dbReference>
<reference evidence="2" key="1">
    <citation type="submission" date="2021-05" db="EMBL/GenBank/DDBJ databases">
        <authorList>
            <person name="Alioto T."/>
            <person name="Alioto T."/>
            <person name="Gomez Garrido J."/>
        </authorList>
    </citation>
    <scope>NUCLEOTIDE SEQUENCE</scope>
</reference>
<keyword evidence="1" id="KW-0539">Nucleus</keyword>
<dbReference type="InterPro" id="IPR040191">
    <property type="entry name" value="UTP10"/>
</dbReference>
<organism evidence="2">
    <name type="scientific">Cacopsylla melanoneura</name>
    <dbReference type="NCBI Taxonomy" id="428564"/>
    <lineage>
        <taxon>Eukaryota</taxon>
        <taxon>Metazoa</taxon>
        <taxon>Ecdysozoa</taxon>
        <taxon>Arthropoda</taxon>
        <taxon>Hexapoda</taxon>
        <taxon>Insecta</taxon>
        <taxon>Pterygota</taxon>
        <taxon>Neoptera</taxon>
        <taxon>Paraneoptera</taxon>
        <taxon>Hemiptera</taxon>
        <taxon>Sternorrhyncha</taxon>
        <taxon>Psylloidea</taxon>
        <taxon>Psyllidae</taxon>
        <taxon>Psyllinae</taxon>
        <taxon>Cacopsylla</taxon>
    </lineage>
</organism>
<evidence type="ECO:0000256" key="1">
    <source>
        <dbReference type="RuleBase" id="RU367065"/>
    </source>
</evidence>
<sequence>MSATTSLKEQLQKLRAPQTNLLQDVRKRPSFMFDADKAASITRATFYEIGKNGLNELIALDSEFQKFSNTLFNESTLYFQRTVETKEVNEDIDCQIKELFYHLSPYFSIRPAHCVLEWLIVRYNVHMFNTDDLLFFLLPYYHTKLFARALQVVDIKTHFNRWSWLYKVRKHCIPLASDTLYTRCATDGFLLKLICQKTEEAVQLLASSPTKLSTVVNHSNLFLPTACFIPYQTIYCGQLLHNLPGGGHPVCLPSRRPSHFPHAPFSDSGIGFGSQILCLWSIRCVQFHHVESKT</sequence>
<comment type="subcellular location">
    <subcellularLocation>
        <location evidence="1">Nucleus</location>
        <location evidence="1">Nucleolus</location>
    </subcellularLocation>
</comment>
<keyword evidence="1" id="KW-0698">rRNA processing</keyword>
<name>A0A8D9DY94_9HEMI</name>
<proteinExistence type="inferred from homology"/>
<dbReference type="PANTHER" id="PTHR13457:SF1">
    <property type="entry name" value="HEAT REPEAT-CONTAINING PROTEIN 1"/>
    <property type="match status" value="1"/>
</dbReference>
<evidence type="ECO:0000313" key="2">
    <source>
        <dbReference type="EMBL" id="CAG6731745.1"/>
    </source>
</evidence>
<dbReference type="AlphaFoldDB" id="A0A8D9DY94"/>
<keyword evidence="1" id="KW-0687">Ribonucleoprotein</keyword>
<comment type="similarity">
    <text evidence="1">Belongs to the HEATR1/UTP10 family.</text>
</comment>
<dbReference type="GO" id="GO:0032040">
    <property type="term" value="C:small-subunit processome"/>
    <property type="evidence" value="ECO:0007669"/>
    <property type="project" value="TreeGrafter"/>
</dbReference>
<keyword evidence="1" id="KW-0690">Ribosome biogenesis</keyword>
<dbReference type="PANTHER" id="PTHR13457">
    <property type="entry name" value="BAP28"/>
    <property type="match status" value="1"/>
</dbReference>
<dbReference type="GO" id="GO:0034455">
    <property type="term" value="C:t-UTP complex"/>
    <property type="evidence" value="ECO:0007669"/>
    <property type="project" value="TreeGrafter"/>
</dbReference>